<keyword evidence="1" id="KW-0677">Repeat</keyword>
<dbReference type="Proteomes" id="UP001165363">
    <property type="component" value="Unassembled WGS sequence"/>
</dbReference>
<evidence type="ECO:0000256" key="2">
    <source>
        <dbReference type="ARBA" id="ARBA00022803"/>
    </source>
</evidence>
<protein>
    <submittedName>
        <fullName evidence="5">LytR C-terminal domain-containing protein</fullName>
    </submittedName>
</protein>
<dbReference type="InterPro" id="IPR013105">
    <property type="entry name" value="TPR_2"/>
</dbReference>
<comment type="caution">
    <text evidence="5">The sequence shown here is derived from an EMBL/GenBank/DDBJ whole genome shotgun (WGS) entry which is preliminary data.</text>
</comment>
<evidence type="ECO:0000256" key="1">
    <source>
        <dbReference type="ARBA" id="ARBA00022737"/>
    </source>
</evidence>
<dbReference type="InterPro" id="IPR011990">
    <property type="entry name" value="TPR-like_helical_dom_sf"/>
</dbReference>
<sequence length="365" mass="38608">MNRGAFFTVTAAALALSGCLGDQGKLEIRSVDRGIKEGAQPVSFQVAEAYGQLAIGNVALALEGFRKAEREDPSSMDALAGMAQCYDKMGRFDLSRRYYEQALARAPQNQTLLTLFAASLDLQGERSEAASVRAEMASLTPPASAPATETAQDVAATAALAAQPPETAAPVGKSVTIALAPAQPAKAAPIPKAVPKAPTMNVAPVGKSVTIALAPLPPAPPPPRQPRIERLSLTEVALITGDGPKWMRPAVAQPVRSASHARQQKIEQLADMPVRLRVLNAARVDKLAARTRTYLGQFGWRNILVGNAAVTRPKSLILYPQAARAEAMRLSNRFGFAMAPRADVKQLTILLGRDAAGHPALRPAP</sequence>
<dbReference type="SUPFAM" id="SSF48452">
    <property type="entry name" value="TPR-like"/>
    <property type="match status" value="1"/>
</dbReference>
<evidence type="ECO:0000259" key="4">
    <source>
        <dbReference type="Pfam" id="PF13399"/>
    </source>
</evidence>
<evidence type="ECO:0000313" key="6">
    <source>
        <dbReference type="Proteomes" id="UP001165363"/>
    </source>
</evidence>
<feature type="repeat" description="TPR" evidence="3">
    <location>
        <begin position="76"/>
        <end position="109"/>
    </location>
</feature>
<name>A0ABT0RPE0_9SPHN</name>
<dbReference type="Gene3D" id="3.30.70.2390">
    <property type="match status" value="1"/>
</dbReference>
<dbReference type="InterPro" id="IPR027381">
    <property type="entry name" value="LytR/CpsA/Psr_C"/>
</dbReference>
<dbReference type="PROSITE" id="PS50005">
    <property type="entry name" value="TPR"/>
    <property type="match status" value="1"/>
</dbReference>
<organism evidence="5 6">
    <name type="scientific">Sphingomonas alba</name>
    <dbReference type="NCBI Taxonomy" id="2908208"/>
    <lineage>
        <taxon>Bacteria</taxon>
        <taxon>Pseudomonadati</taxon>
        <taxon>Pseudomonadota</taxon>
        <taxon>Alphaproteobacteria</taxon>
        <taxon>Sphingomonadales</taxon>
        <taxon>Sphingomonadaceae</taxon>
        <taxon>Sphingomonas</taxon>
    </lineage>
</organism>
<dbReference type="SMART" id="SM00028">
    <property type="entry name" value="TPR"/>
    <property type="match status" value="2"/>
</dbReference>
<dbReference type="RefSeq" id="WP_249848918.1">
    <property type="nucleotide sequence ID" value="NZ_JAMGBD010000002.1"/>
</dbReference>
<feature type="domain" description="LytR/CpsA/Psr regulator C-terminal" evidence="4">
    <location>
        <begin position="274"/>
        <end position="354"/>
    </location>
</feature>
<dbReference type="Pfam" id="PF07719">
    <property type="entry name" value="TPR_2"/>
    <property type="match status" value="1"/>
</dbReference>
<evidence type="ECO:0000256" key="3">
    <source>
        <dbReference type="PROSITE-ProRule" id="PRU00339"/>
    </source>
</evidence>
<dbReference type="PROSITE" id="PS51257">
    <property type="entry name" value="PROKAR_LIPOPROTEIN"/>
    <property type="match status" value="1"/>
</dbReference>
<evidence type="ECO:0000313" key="5">
    <source>
        <dbReference type="EMBL" id="MCL6684511.1"/>
    </source>
</evidence>
<dbReference type="InterPro" id="IPR019734">
    <property type="entry name" value="TPR_rpt"/>
</dbReference>
<reference evidence="5" key="1">
    <citation type="submission" date="2022-05" db="EMBL/GenBank/DDBJ databases">
        <authorList>
            <person name="Jo J.-H."/>
            <person name="Im W.-T."/>
        </authorList>
    </citation>
    <scope>NUCLEOTIDE SEQUENCE</scope>
    <source>
        <strain evidence="5">SE158</strain>
    </source>
</reference>
<keyword evidence="2 3" id="KW-0802">TPR repeat</keyword>
<keyword evidence="6" id="KW-1185">Reference proteome</keyword>
<accession>A0ABT0RPE0</accession>
<dbReference type="Gene3D" id="1.25.40.10">
    <property type="entry name" value="Tetratricopeptide repeat domain"/>
    <property type="match status" value="1"/>
</dbReference>
<dbReference type="EMBL" id="JAMGBD010000002">
    <property type="protein sequence ID" value="MCL6684511.1"/>
    <property type="molecule type" value="Genomic_DNA"/>
</dbReference>
<gene>
    <name evidence="5" type="ORF">LZ536_11460</name>
</gene>
<proteinExistence type="predicted"/>
<dbReference type="Pfam" id="PF13399">
    <property type="entry name" value="LytR_C"/>
    <property type="match status" value="1"/>
</dbReference>